<keyword evidence="2" id="KW-1185">Reference proteome</keyword>
<name>A0A4Q5LXU7_9BACT</name>
<sequence length="107" mass="12399">MKTEYGKEIIPMSNIKDLRVFEIFKRYNFFSFEEYPDGKMLFEVDIALIEKGLIEFSSTKYEKIGFKIVGEGHINLTSAGLGWIFVVVDWLAPEIDKLQLLKADGRE</sequence>
<protein>
    <submittedName>
        <fullName evidence="1">Uncharacterized protein</fullName>
    </submittedName>
</protein>
<reference evidence="1 2" key="1">
    <citation type="submission" date="2019-02" db="EMBL/GenBank/DDBJ databases">
        <title>Bacterial novel species Emticicia sp. 17J42-9 isolated from soil.</title>
        <authorList>
            <person name="Jung H.-Y."/>
        </authorList>
    </citation>
    <scope>NUCLEOTIDE SEQUENCE [LARGE SCALE GENOMIC DNA]</scope>
    <source>
        <strain evidence="1 2">17J42-9</strain>
    </source>
</reference>
<dbReference type="RefSeq" id="WP_130022575.1">
    <property type="nucleotide sequence ID" value="NZ_SEWF01000027.1"/>
</dbReference>
<gene>
    <name evidence="1" type="ORF">EWM59_17615</name>
</gene>
<organism evidence="1 2">
    <name type="scientific">Emticicia agri</name>
    <dbReference type="NCBI Taxonomy" id="2492393"/>
    <lineage>
        <taxon>Bacteria</taxon>
        <taxon>Pseudomonadati</taxon>
        <taxon>Bacteroidota</taxon>
        <taxon>Cytophagia</taxon>
        <taxon>Cytophagales</taxon>
        <taxon>Leadbetterellaceae</taxon>
        <taxon>Emticicia</taxon>
    </lineage>
</organism>
<dbReference type="AlphaFoldDB" id="A0A4Q5LXU7"/>
<proteinExistence type="predicted"/>
<dbReference type="EMBL" id="SEWF01000027">
    <property type="protein sequence ID" value="RYU94343.1"/>
    <property type="molecule type" value="Genomic_DNA"/>
</dbReference>
<dbReference type="Proteomes" id="UP000293162">
    <property type="component" value="Unassembled WGS sequence"/>
</dbReference>
<comment type="caution">
    <text evidence="1">The sequence shown here is derived from an EMBL/GenBank/DDBJ whole genome shotgun (WGS) entry which is preliminary data.</text>
</comment>
<evidence type="ECO:0000313" key="2">
    <source>
        <dbReference type="Proteomes" id="UP000293162"/>
    </source>
</evidence>
<accession>A0A4Q5LXU7</accession>
<evidence type="ECO:0000313" key="1">
    <source>
        <dbReference type="EMBL" id="RYU94343.1"/>
    </source>
</evidence>